<evidence type="ECO:0008006" key="5">
    <source>
        <dbReference type="Google" id="ProtNLM"/>
    </source>
</evidence>
<keyword evidence="2" id="KW-0539">Nucleus</keyword>
<reference evidence="3" key="1">
    <citation type="submission" date="2021-03" db="EMBL/GenBank/DDBJ databases">
        <authorList>
            <person name="Tran Van P."/>
        </authorList>
    </citation>
    <scope>NUCLEOTIDE SEQUENCE</scope>
</reference>
<comment type="subcellular location">
    <subcellularLocation>
        <location evidence="1">Nucleus</location>
    </subcellularLocation>
</comment>
<dbReference type="EMBL" id="CAJPIN010047749">
    <property type="protein sequence ID" value="CAG2065882.1"/>
    <property type="molecule type" value="Genomic_DNA"/>
</dbReference>
<name>A0ABN7PFI5_TIMPD</name>
<evidence type="ECO:0000313" key="3">
    <source>
        <dbReference type="EMBL" id="CAG2065882.1"/>
    </source>
</evidence>
<evidence type="ECO:0000313" key="4">
    <source>
        <dbReference type="Proteomes" id="UP001153148"/>
    </source>
</evidence>
<evidence type="ECO:0000256" key="2">
    <source>
        <dbReference type="ARBA" id="ARBA00023242"/>
    </source>
</evidence>
<gene>
    <name evidence="3" type="ORF">TPAB3V08_LOCUS12825</name>
</gene>
<sequence>MIPSFFRIFDYFMSQCGGHNFRRRDTCYKCYTSRLESRDEAEERDEVSRLPTHTILLRNLDVLTTEETVLLTMKSLPALTMTHVKSIRIGRDPLTNTSLGLCYIEMKSLIHATHFHHVLTAHRLEIDGKK</sequence>
<dbReference type="Gene3D" id="3.30.70.330">
    <property type="match status" value="1"/>
</dbReference>
<dbReference type="Proteomes" id="UP001153148">
    <property type="component" value="Unassembled WGS sequence"/>
</dbReference>
<dbReference type="InterPro" id="IPR012677">
    <property type="entry name" value="Nucleotide-bd_a/b_plait_sf"/>
</dbReference>
<feature type="non-terminal residue" evidence="3">
    <location>
        <position position="130"/>
    </location>
</feature>
<protein>
    <recommendedName>
        <fullName evidence="5">RRM domain-containing protein</fullName>
    </recommendedName>
</protein>
<accession>A0ABN7PFI5</accession>
<comment type="caution">
    <text evidence="3">The sequence shown here is derived from an EMBL/GenBank/DDBJ whole genome shotgun (WGS) entry which is preliminary data.</text>
</comment>
<proteinExistence type="predicted"/>
<dbReference type="PANTHER" id="PTHR13948:SF3">
    <property type="entry name" value="FI21118P1"/>
    <property type="match status" value="1"/>
</dbReference>
<evidence type="ECO:0000256" key="1">
    <source>
        <dbReference type="ARBA" id="ARBA00004123"/>
    </source>
</evidence>
<organism evidence="3 4">
    <name type="scientific">Timema podura</name>
    <name type="common">Walking stick</name>
    <dbReference type="NCBI Taxonomy" id="61482"/>
    <lineage>
        <taxon>Eukaryota</taxon>
        <taxon>Metazoa</taxon>
        <taxon>Ecdysozoa</taxon>
        <taxon>Arthropoda</taxon>
        <taxon>Hexapoda</taxon>
        <taxon>Insecta</taxon>
        <taxon>Pterygota</taxon>
        <taxon>Neoptera</taxon>
        <taxon>Polyneoptera</taxon>
        <taxon>Phasmatodea</taxon>
        <taxon>Timematodea</taxon>
        <taxon>Timematoidea</taxon>
        <taxon>Timematidae</taxon>
        <taxon>Timema</taxon>
    </lineage>
</organism>
<dbReference type="InterPro" id="IPR035979">
    <property type="entry name" value="RBD_domain_sf"/>
</dbReference>
<dbReference type="SUPFAM" id="SSF54928">
    <property type="entry name" value="RNA-binding domain, RBD"/>
    <property type="match status" value="1"/>
</dbReference>
<keyword evidence="4" id="KW-1185">Reference proteome</keyword>
<dbReference type="PANTHER" id="PTHR13948">
    <property type="entry name" value="RNA-BINDING PROTEIN"/>
    <property type="match status" value="1"/>
</dbReference>